<gene>
    <name evidence="3" type="ORF">B1A_07394</name>
</gene>
<accession>T1CK46</accession>
<feature type="domain" description="PPIase cyclophilin-type" evidence="2">
    <location>
        <begin position="4"/>
        <end position="46"/>
    </location>
</feature>
<dbReference type="Pfam" id="PF00160">
    <property type="entry name" value="Pro_isomerase"/>
    <property type="match status" value="1"/>
</dbReference>
<keyword evidence="3" id="KW-0413">Isomerase</keyword>
<comment type="caution">
    <text evidence="3">The sequence shown here is derived from an EMBL/GenBank/DDBJ whole genome shotgun (WGS) entry which is preliminary data.</text>
</comment>
<feature type="compositionally biased region" description="Low complexity" evidence="1">
    <location>
        <begin position="77"/>
        <end position="98"/>
    </location>
</feature>
<sequence>TRWGYAVFGKVIRGMNVVERIGMVPNGAFGPFKSYAPLKPVVIKSIQLITPATPHAASATGPAPSAGKTPPQDAAAKKPAASRARSGSSGSTTKAPASKPEPPASGGTPPPKS</sequence>
<evidence type="ECO:0000313" key="3">
    <source>
        <dbReference type="EMBL" id="EQD68335.1"/>
    </source>
</evidence>
<dbReference type="EC" id="5.2.1.8" evidence="3"/>
<proteinExistence type="predicted"/>
<dbReference type="SUPFAM" id="SSF50891">
    <property type="entry name" value="Cyclophilin-like"/>
    <property type="match status" value="1"/>
</dbReference>
<feature type="compositionally biased region" description="Low complexity" evidence="1">
    <location>
        <begin position="53"/>
        <end position="67"/>
    </location>
</feature>
<reference evidence="3" key="1">
    <citation type="submission" date="2013-08" db="EMBL/GenBank/DDBJ databases">
        <authorList>
            <person name="Mendez C."/>
            <person name="Richter M."/>
            <person name="Ferrer M."/>
            <person name="Sanchez J."/>
        </authorList>
    </citation>
    <scope>NUCLEOTIDE SEQUENCE</scope>
</reference>
<dbReference type="InterPro" id="IPR029000">
    <property type="entry name" value="Cyclophilin-like_dom_sf"/>
</dbReference>
<dbReference type="EMBL" id="AUZX01005327">
    <property type="protein sequence ID" value="EQD68335.1"/>
    <property type="molecule type" value="Genomic_DNA"/>
</dbReference>
<protein>
    <submittedName>
        <fullName evidence="3">Peptidyl-prolyl cis-trans isomerase, cyclophilin-type domain protein</fullName>
        <ecNumber evidence="3">5.2.1.8</ecNumber>
    </submittedName>
</protein>
<dbReference type="GO" id="GO:0003755">
    <property type="term" value="F:peptidyl-prolyl cis-trans isomerase activity"/>
    <property type="evidence" value="ECO:0007669"/>
    <property type="project" value="UniProtKB-EC"/>
</dbReference>
<evidence type="ECO:0000259" key="2">
    <source>
        <dbReference type="Pfam" id="PF00160"/>
    </source>
</evidence>
<name>T1CK46_9ZZZZ</name>
<dbReference type="Gene3D" id="2.40.100.10">
    <property type="entry name" value="Cyclophilin-like"/>
    <property type="match status" value="1"/>
</dbReference>
<reference evidence="3" key="2">
    <citation type="journal article" date="2014" name="ISME J.">
        <title>Microbial stratification in low pH oxic and suboxic macroscopic growths along an acid mine drainage.</title>
        <authorList>
            <person name="Mendez-Garcia C."/>
            <person name="Mesa V."/>
            <person name="Sprenger R.R."/>
            <person name="Richter M."/>
            <person name="Diez M.S."/>
            <person name="Solano J."/>
            <person name="Bargiela R."/>
            <person name="Golyshina O.V."/>
            <person name="Manteca A."/>
            <person name="Ramos J.L."/>
            <person name="Gallego J.R."/>
            <person name="Llorente I."/>
            <person name="Martins Dos Santos V.A."/>
            <person name="Jensen O.N."/>
            <person name="Pelaez A.I."/>
            <person name="Sanchez J."/>
            <person name="Ferrer M."/>
        </authorList>
    </citation>
    <scope>NUCLEOTIDE SEQUENCE</scope>
</reference>
<dbReference type="AlphaFoldDB" id="T1CK46"/>
<organism evidence="3">
    <name type="scientific">mine drainage metagenome</name>
    <dbReference type="NCBI Taxonomy" id="410659"/>
    <lineage>
        <taxon>unclassified sequences</taxon>
        <taxon>metagenomes</taxon>
        <taxon>ecological metagenomes</taxon>
    </lineage>
</organism>
<dbReference type="InterPro" id="IPR002130">
    <property type="entry name" value="Cyclophilin-type_PPIase_dom"/>
</dbReference>
<feature type="region of interest" description="Disordered" evidence="1">
    <location>
        <begin position="53"/>
        <end position="113"/>
    </location>
</feature>
<evidence type="ECO:0000256" key="1">
    <source>
        <dbReference type="SAM" id="MobiDB-lite"/>
    </source>
</evidence>
<feature type="non-terminal residue" evidence="3">
    <location>
        <position position="1"/>
    </location>
</feature>
<feature type="compositionally biased region" description="Pro residues" evidence="1">
    <location>
        <begin position="99"/>
        <end position="113"/>
    </location>
</feature>